<dbReference type="Proteomes" id="UP001147787">
    <property type="component" value="Segment"/>
</dbReference>
<feature type="domain" description="Herpesvirus glycoprotein L N-terminal" evidence="13">
    <location>
        <begin position="41"/>
        <end position="145"/>
    </location>
</feature>
<dbReference type="GO" id="GO:0019031">
    <property type="term" value="C:viral envelope"/>
    <property type="evidence" value="ECO:0007669"/>
    <property type="project" value="UniProtKB-KW"/>
</dbReference>
<gene>
    <name evidence="15" type="primary">UL1</name>
</gene>
<dbReference type="InterPro" id="IPR038311">
    <property type="entry name" value="Herpes_gL_N_sf"/>
</dbReference>
<keyword evidence="7" id="KW-1043">Host membrane</keyword>
<dbReference type="InterPro" id="IPR007923">
    <property type="entry name" value="Herpes_gL_N"/>
</dbReference>
<dbReference type="GO" id="GO:0019064">
    <property type="term" value="P:fusion of virus membrane with host plasma membrane"/>
    <property type="evidence" value="ECO:0007669"/>
    <property type="project" value="UniProtKB-KW"/>
</dbReference>
<keyword evidence="5" id="KW-1040">Host Golgi apparatus</keyword>
<dbReference type="Gene3D" id="3.30.390.170">
    <property type="match status" value="1"/>
</dbReference>
<keyword evidence="4" id="KW-1162">Viral penetration into host cytoplasm</keyword>
<proteinExistence type="inferred from homology"/>
<dbReference type="InterPro" id="IPR034708">
    <property type="entry name" value="HSV_GL_alphagamma"/>
</dbReference>
<dbReference type="GO" id="GO:0046718">
    <property type="term" value="P:symbiont entry into host cell"/>
    <property type="evidence" value="ECO:0007669"/>
    <property type="project" value="UniProtKB-KW"/>
</dbReference>
<evidence type="ECO:0000256" key="3">
    <source>
        <dbReference type="ARBA" id="ARBA00022521"/>
    </source>
</evidence>
<dbReference type="InterPro" id="IPR022200">
    <property type="entry name" value="Herpes_gL_C"/>
</dbReference>
<dbReference type="Pfam" id="PF05259">
    <property type="entry name" value="Herpes_UL1"/>
    <property type="match status" value="1"/>
</dbReference>
<evidence type="ECO:0000256" key="2">
    <source>
        <dbReference type="ARBA" id="ARBA00022511"/>
    </source>
</evidence>
<sequence>MKDITVYVACVLSLALSAVFLSSTITTKEYTQDIEDNEEGEYAMGSASAKGVEDILNVPCMKLPSSHIAWRYSTPIEIDYTNIDGVLMKYHCPGLDTVLWDSTTQRAYWVNPFTFIAGVLNDLLDDPDSTRHTPTRAALHKELKKAYERRREARSADGVEPGCVNYDYSRTRSCFGRRSPWFANTSAIRNDRARADGRH</sequence>
<name>A0A7T1L7H1_9ALPH</name>
<keyword evidence="3" id="KW-1169">Fusion of virus membrane with host cell membrane</keyword>
<organism evidence="15">
    <name type="scientific">Bovine alphaherpesvirus 2</name>
    <dbReference type="NCBI Taxonomy" id="10295"/>
    <lineage>
        <taxon>Viruses</taxon>
        <taxon>Duplodnaviria</taxon>
        <taxon>Heunggongvirae</taxon>
        <taxon>Peploviricota</taxon>
        <taxon>Herviviricetes</taxon>
        <taxon>Herpesvirales</taxon>
        <taxon>Orthoherpesviridae</taxon>
        <taxon>Alphaherpesvirinae</taxon>
        <taxon>Simplexvirus</taxon>
        <taxon>Simplexvirus bovinealpha2</taxon>
    </lineage>
</organism>
<evidence type="ECO:0000256" key="12">
    <source>
        <dbReference type="ARBA" id="ARBA00023296"/>
    </source>
</evidence>
<dbReference type="EMBL" id="MT862164">
    <property type="protein sequence ID" value="QPO25209.1"/>
    <property type="molecule type" value="Genomic_DNA"/>
</dbReference>
<dbReference type="Pfam" id="PF12524">
    <property type="entry name" value="GlyL_C"/>
    <property type="match status" value="1"/>
</dbReference>
<protein>
    <submittedName>
        <fullName evidence="15">Envelope glycoprotein L</fullName>
    </submittedName>
</protein>
<keyword evidence="1" id="KW-1168">Fusion of virus membrane with host membrane</keyword>
<evidence type="ECO:0000256" key="11">
    <source>
        <dbReference type="ARBA" id="ARBA00023180"/>
    </source>
</evidence>
<dbReference type="PROSITE" id="PS52024">
    <property type="entry name" value="GL_AHV"/>
    <property type="match status" value="1"/>
</dbReference>
<evidence type="ECO:0000256" key="6">
    <source>
        <dbReference type="ARBA" id="ARBA00022844"/>
    </source>
</evidence>
<evidence type="ECO:0000256" key="9">
    <source>
        <dbReference type="ARBA" id="ARBA00023136"/>
    </source>
</evidence>
<keyword evidence="12" id="KW-1160">Virus entry into host cell</keyword>
<evidence type="ECO:0000256" key="1">
    <source>
        <dbReference type="ARBA" id="ARBA00022506"/>
    </source>
</evidence>
<evidence type="ECO:0000256" key="5">
    <source>
        <dbReference type="ARBA" id="ARBA00022812"/>
    </source>
</evidence>
<keyword evidence="8 15" id="KW-0261">Viral envelope protein</keyword>
<accession>A0A7T1L7H1</accession>
<keyword evidence="10" id="KW-1015">Disulfide bond</keyword>
<evidence type="ECO:0000256" key="7">
    <source>
        <dbReference type="ARBA" id="ARBA00022870"/>
    </source>
</evidence>
<dbReference type="HAMAP" id="MF_04034">
    <property type="entry name" value="HSV_GL_alphagamma"/>
    <property type="match status" value="1"/>
</dbReference>
<evidence type="ECO:0000259" key="14">
    <source>
        <dbReference type="Pfam" id="PF12524"/>
    </source>
</evidence>
<evidence type="ECO:0000259" key="13">
    <source>
        <dbReference type="Pfam" id="PF05259"/>
    </source>
</evidence>
<evidence type="ECO:0000313" key="15">
    <source>
        <dbReference type="EMBL" id="QPO25209.1"/>
    </source>
</evidence>
<keyword evidence="6" id="KW-0946">Virion</keyword>
<evidence type="ECO:0000256" key="8">
    <source>
        <dbReference type="ARBA" id="ARBA00022879"/>
    </source>
</evidence>
<keyword evidence="2" id="KW-1032">Host cell membrane</keyword>
<feature type="domain" description="Herpesvirus glycoprotein L C-terminal" evidence="14">
    <location>
        <begin position="158"/>
        <end position="187"/>
    </location>
</feature>
<keyword evidence="11" id="KW-0325">Glycoprotein</keyword>
<evidence type="ECO:0000256" key="4">
    <source>
        <dbReference type="ARBA" id="ARBA00022595"/>
    </source>
</evidence>
<reference evidence="15" key="1">
    <citation type="journal article" date="2020" name="Arch.">
        <title>Full genome sequence of bovine alphaherpesvirus 2 (BoHV-2).</title>
        <authorList>
            <person name="Pfaff F."/>
            <person name="Neubauer-Juric A."/>
            <person name="Krebs S."/>
            <person name="Hauser A."/>
            <person name="Singer S."/>
            <person name="Blum H."/>
            <person name="Hoffmann B."/>
        </authorList>
    </citation>
    <scope>NUCLEOTIDE SEQUENCE</scope>
    <source>
        <strain evidence="15">Riems 8/85</strain>
    </source>
</reference>
<keyword evidence="9" id="KW-0472">Membrane</keyword>
<evidence type="ECO:0000256" key="10">
    <source>
        <dbReference type="ARBA" id="ARBA00023157"/>
    </source>
</evidence>